<gene>
    <name evidence="1" type="ORF">BSZ37_12920</name>
</gene>
<reference evidence="1 2" key="1">
    <citation type="submission" date="2016-11" db="EMBL/GenBank/DDBJ databases">
        <title>Study of marine rhodopsin-containing bacteria.</title>
        <authorList>
            <person name="Yoshizawa S."/>
            <person name="Kumagai Y."/>
            <person name="Kogure K."/>
        </authorList>
    </citation>
    <scope>NUCLEOTIDE SEQUENCE [LARGE SCALE GENOMIC DNA]</scope>
    <source>
        <strain evidence="1 2">SAORIC-28</strain>
    </source>
</reference>
<dbReference type="RefSeq" id="WP_095510937.1">
    <property type="nucleotide sequence ID" value="NZ_MQWD01000001.1"/>
</dbReference>
<dbReference type="PROSITE" id="PS51257">
    <property type="entry name" value="PROKAR_LIPOPROTEIN"/>
    <property type="match status" value="1"/>
</dbReference>
<proteinExistence type="predicted"/>
<sequence>MNLRNAASTVLLALALTSCDSGGLDASAEAAALSGNWISTQSAQVDQHPDLDLDLQFSADGTVSGSGTLAKTPARIGDPITTYLDLVIEGTWTSDRFTLDVTRRLYAPSFAYTLTVNRASCPDQSGSPVGTYCEASMTGSGQFANPSFTFFNTLD</sequence>
<organism evidence="1 2">
    <name type="scientific">Rubrivirga marina</name>
    <dbReference type="NCBI Taxonomy" id="1196024"/>
    <lineage>
        <taxon>Bacteria</taxon>
        <taxon>Pseudomonadati</taxon>
        <taxon>Rhodothermota</taxon>
        <taxon>Rhodothermia</taxon>
        <taxon>Rhodothermales</taxon>
        <taxon>Rubricoccaceae</taxon>
        <taxon>Rubrivirga</taxon>
    </lineage>
</organism>
<accession>A0A271J1A3</accession>
<keyword evidence="2" id="KW-1185">Reference proteome</keyword>
<comment type="caution">
    <text evidence="1">The sequence shown here is derived from an EMBL/GenBank/DDBJ whole genome shotgun (WGS) entry which is preliminary data.</text>
</comment>
<dbReference type="EMBL" id="MQWD01000001">
    <property type="protein sequence ID" value="PAP77272.1"/>
    <property type="molecule type" value="Genomic_DNA"/>
</dbReference>
<evidence type="ECO:0000313" key="1">
    <source>
        <dbReference type="EMBL" id="PAP77272.1"/>
    </source>
</evidence>
<dbReference type="AlphaFoldDB" id="A0A271J1A3"/>
<dbReference type="Proteomes" id="UP000216339">
    <property type="component" value="Unassembled WGS sequence"/>
</dbReference>
<name>A0A271J1A3_9BACT</name>
<evidence type="ECO:0000313" key="2">
    <source>
        <dbReference type="Proteomes" id="UP000216339"/>
    </source>
</evidence>
<protein>
    <recommendedName>
        <fullName evidence="3">Lipoprotein</fullName>
    </recommendedName>
</protein>
<evidence type="ECO:0008006" key="3">
    <source>
        <dbReference type="Google" id="ProtNLM"/>
    </source>
</evidence>